<comment type="caution">
    <text evidence="2">The sequence shown here is derived from an EMBL/GenBank/DDBJ whole genome shotgun (WGS) entry which is preliminary data.</text>
</comment>
<dbReference type="EMBL" id="LAQI01000114">
    <property type="protein sequence ID" value="KKY19151.1"/>
    <property type="molecule type" value="Genomic_DNA"/>
</dbReference>
<organism evidence="2 3">
    <name type="scientific">Diplodia seriata</name>
    <dbReference type="NCBI Taxonomy" id="420778"/>
    <lineage>
        <taxon>Eukaryota</taxon>
        <taxon>Fungi</taxon>
        <taxon>Dikarya</taxon>
        <taxon>Ascomycota</taxon>
        <taxon>Pezizomycotina</taxon>
        <taxon>Dothideomycetes</taxon>
        <taxon>Dothideomycetes incertae sedis</taxon>
        <taxon>Botryosphaeriales</taxon>
        <taxon>Botryosphaeriaceae</taxon>
        <taxon>Diplodia</taxon>
    </lineage>
</organism>
<evidence type="ECO:0000313" key="3">
    <source>
        <dbReference type="Proteomes" id="UP000034182"/>
    </source>
</evidence>
<accession>A0A0G2E9Y4</accession>
<dbReference type="Proteomes" id="UP000034182">
    <property type="component" value="Unassembled WGS sequence"/>
</dbReference>
<feature type="region of interest" description="Disordered" evidence="1">
    <location>
        <begin position="303"/>
        <end position="332"/>
    </location>
</feature>
<reference evidence="2 3" key="1">
    <citation type="submission" date="2015-03" db="EMBL/GenBank/DDBJ databases">
        <authorList>
            <person name="Morales-Cruz A."/>
            <person name="Amrine K.C."/>
            <person name="Cantu D."/>
        </authorList>
    </citation>
    <scope>NUCLEOTIDE SEQUENCE [LARGE SCALE GENOMIC DNA]</scope>
    <source>
        <strain evidence="2">DS831</strain>
    </source>
</reference>
<protein>
    <submittedName>
        <fullName evidence="2">Uncharacterized protein</fullName>
    </submittedName>
</protein>
<proteinExistence type="predicted"/>
<evidence type="ECO:0000313" key="2">
    <source>
        <dbReference type="EMBL" id="KKY19151.1"/>
    </source>
</evidence>
<feature type="compositionally biased region" description="Pro residues" evidence="1">
    <location>
        <begin position="310"/>
        <end position="324"/>
    </location>
</feature>
<feature type="region of interest" description="Disordered" evidence="1">
    <location>
        <begin position="180"/>
        <end position="204"/>
    </location>
</feature>
<sequence length="647" mass="70824">MATWQPEDCKPRLWMSETRENMTKWQQRCARDEEYSLGLKNLDRLSDPFIAQLPYGFNTGFNQVYAPRINTTVAYEEIATEDAPDGCFATQHDSRFVKYQYDYADPDWWYQHWNISACISSAALTPQIQNTRNRQSFNETFYMHLTRRDENAWYDGVFKVSAQTTIGYFELPNYSNGNLPGPLLDTYPESTPSSNTPPPNPNPATTEILEDVPAKGPLTTLFLALFGNGSFPDAMSDPSYLAYLNQTSATTTTRDPSRPAPAPAICQDIVPPFAAQLFPHRRYGGAGGDGDPRAYCLVAADAARTTTTTQPPPRWDPQNNPRPPTASTTTTYRGVLDPGAAVRSLLAIALLATSIFALYLSNVPVQPTSIPTTTTTTITTPNFTLASLYALQTRIFDQTLSLAPVINSTLLSPSIRGRVDITRTFTGIELNTEYLFSLFAQLNRTRSFTLLGIPTGYTVTHFAAFPLSPSPSSSDAPAAVAASAILMNFTSPTFWHAPFTLEIHAWTLFDGAGRARQYDATFRHWGAFVSGALSRVARARFAGNVTAAVAHATTEIARAVCAEHEAHCTTSKNNRQYASEAACVAFLTGGAVRFGGADEMGLDTLLCRMVHGPMVALRPAQLTSDTSALAVYPRKCNVIRPSLASGE</sequence>
<name>A0A0G2E9Y4_9PEZI</name>
<reference evidence="2 3" key="2">
    <citation type="submission" date="2015-05" db="EMBL/GenBank/DDBJ databases">
        <title>Distinctive expansion of gene families associated with plant cell wall degradation and secondary metabolism in the genomes of grapevine trunk pathogens.</title>
        <authorList>
            <person name="Lawrence D.P."/>
            <person name="Travadon R."/>
            <person name="Rolshausen P.E."/>
            <person name="Baumgartner K."/>
        </authorList>
    </citation>
    <scope>NUCLEOTIDE SEQUENCE [LARGE SCALE GENOMIC DNA]</scope>
    <source>
        <strain evidence="2">DS831</strain>
    </source>
</reference>
<dbReference type="AlphaFoldDB" id="A0A0G2E9Y4"/>
<gene>
    <name evidence="2" type="ORF">UCDDS831_g05566</name>
</gene>
<evidence type="ECO:0000256" key="1">
    <source>
        <dbReference type="SAM" id="MobiDB-lite"/>
    </source>
</evidence>